<evidence type="ECO:0000313" key="11">
    <source>
        <dbReference type="Proteomes" id="UP001163105"/>
    </source>
</evidence>
<dbReference type="SUPFAM" id="SSF48264">
    <property type="entry name" value="Cytochrome P450"/>
    <property type="match status" value="1"/>
</dbReference>
<keyword evidence="3 7" id="KW-0349">Heme</keyword>
<comment type="cofactor">
    <cofactor evidence="1 7">
        <name>heme</name>
        <dbReference type="ChEBI" id="CHEBI:30413"/>
    </cofactor>
</comment>
<keyword evidence="9" id="KW-1133">Transmembrane helix</keyword>
<evidence type="ECO:0000256" key="5">
    <source>
        <dbReference type="ARBA" id="ARBA00023002"/>
    </source>
</evidence>
<evidence type="ECO:0000256" key="9">
    <source>
        <dbReference type="SAM" id="Phobius"/>
    </source>
</evidence>
<reference evidence="10" key="1">
    <citation type="submission" date="2023-01" db="EMBL/GenBank/DDBJ databases">
        <title>The growth and conidiation of Purpureocillium lavendulum are regulated by nitrogen source and histone H3K14 acetylation.</title>
        <authorList>
            <person name="Tang P."/>
            <person name="Han J."/>
            <person name="Zhang C."/>
            <person name="Tang P."/>
            <person name="Qi F."/>
            <person name="Zhang K."/>
            <person name="Liang L."/>
        </authorList>
    </citation>
    <scope>NUCLEOTIDE SEQUENCE</scope>
    <source>
        <strain evidence="10">YMF1.00683</strain>
    </source>
</reference>
<gene>
    <name evidence="10" type="ORF">O9K51_10033</name>
</gene>
<dbReference type="GO" id="GO:0004497">
    <property type="term" value="F:monooxygenase activity"/>
    <property type="evidence" value="ECO:0007669"/>
    <property type="project" value="UniProtKB-KW"/>
</dbReference>
<keyword evidence="9" id="KW-0472">Membrane</keyword>
<organism evidence="10 11">
    <name type="scientific">Purpureocillium lavendulum</name>
    <dbReference type="NCBI Taxonomy" id="1247861"/>
    <lineage>
        <taxon>Eukaryota</taxon>
        <taxon>Fungi</taxon>
        <taxon>Dikarya</taxon>
        <taxon>Ascomycota</taxon>
        <taxon>Pezizomycotina</taxon>
        <taxon>Sordariomycetes</taxon>
        <taxon>Hypocreomycetidae</taxon>
        <taxon>Hypocreales</taxon>
        <taxon>Ophiocordycipitaceae</taxon>
        <taxon>Purpureocillium</taxon>
    </lineage>
</organism>
<dbReference type="PRINTS" id="PR00463">
    <property type="entry name" value="EP450I"/>
</dbReference>
<dbReference type="InterPro" id="IPR002401">
    <property type="entry name" value="Cyt_P450_E_grp-I"/>
</dbReference>
<dbReference type="EMBL" id="JAQHRD010000012">
    <property type="protein sequence ID" value="KAJ6437475.1"/>
    <property type="molecule type" value="Genomic_DNA"/>
</dbReference>
<evidence type="ECO:0000256" key="1">
    <source>
        <dbReference type="ARBA" id="ARBA00001971"/>
    </source>
</evidence>
<name>A0AB34FGJ7_9HYPO</name>
<evidence type="ECO:0008006" key="12">
    <source>
        <dbReference type="Google" id="ProtNLM"/>
    </source>
</evidence>
<protein>
    <recommendedName>
        <fullName evidence="12">Cytochrome P450</fullName>
    </recommendedName>
</protein>
<evidence type="ECO:0000256" key="6">
    <source>
        <dbReference type="ARBA" id="ARBA00023004"/>
    </source>
</evidence>
<feature type="binding site" description="axial binding residue" evidence="7">
    <location>
        <position position="430"/>
    </location>
    <ligand>
        <name>heme</name>
        <dbReference type="ChEBI" id="CHEBI:30413"/>
    </ligand>
    <ligandPart>
        <name>Fe</name>
        <dbReference type="ChEBI" id="CHEBI:18248"/>
    </ligandPart>
</feature>
<dbReference type="AlphaFoldDB" id="A0AB34FGJ7"/>
<comment type="similarity">
    <text evidence="2 8">Belongs to the cytochrome P450 family.</text>
</comment>
<keyword evidence="5 8" id="KW-0560">Oxidoreductase</keyword>
<dbReference type="GO" id="GO:0005506">
    <property type="term" value="F:iron ion binding"/>
    <property type="evidence" value="ECO:0007669"/>
    <property type="project" value="InterPro"/>
</dbReference>
<accession>A0AB34FGJ7</accession>
<keyword evidence="9" id="KW-0812">Transmembrane</keyword>
<evidence type="ECO:0000256" key="3">
    <source>
        <dbReference type="ARBA" id="ARBA00022617"/>
    </source>
</evidence>
<dbReference type="Pfam" id="PF00067">
    <property type="entry name" value="p450"/>
    <property type="match status" value="1"/>
</dbReference>
<keyword evidence="8" id="KW-0503">Monooxygenase</keyword>
<dbReference type="InterPro" id="IPR001128">
    <property type="entry name" value="Cyt_P450"/>
</dbReference>
<evidence type="ECO:0000256" key="7">
    <source>
        <dbReference type="PIRSR" id="PIRSR602401-1"/>
    </source>
</evidence>
<keyword evidence="6 7" id="KW-0408">Iron</keyword>
<sequence length="491" mass="55234">MALFTVYTTAYSCLFLVGAAILKIILTGLFNPRSHVPGPWYTRFTAIPAIYLGVRGNRFRWVHRLHAVYGPIVRVSPDEVSVVDIEAWAQVHKMGSEFRKTPFHESLRIGPDKSIFGLSNVKEHAQRRKLYTKAFTASSLRENWEDDIAATVEFTVSRIKSELLQTGTADVFKWWRLMTSDVITMLAFGESFGMLDRGEVNELYIALQDVGTNVVLRDKLPFLKALPWVPWRRLRDILRCNEIITRESTAAVRNLRKTDLGRGNLFTNILANAEEGDRTNLTDNAIRSDAATFFFAGADTTSVSLTYIVWAVLKRPELQKRLEDEVAGLPDGFKDDELERLVLLNSTIDEALRLYGPASDSVRRLVPPDGVVLCGTHLPPKTIVSTLGFSIHRNPSVFVNPEDFDETRFQNITPDQKRAFAPFGRGARSCIGINVARMELRRGIALFFRECRGVRLAPGMTDEDMVMKINFVGYPTGGKCVIANRLSNGDN</sequence>
<dbReference type="PRINTS" id="PR00385">
    <property type="entry name" value="P450"/>
</dbReference>
<dbReference type="PANTHER" id="PTHR24305:SF96">
    <property type="entry name" value="CYTOCHROME P450 MONOOXYGENASE STCB-RELATED"/>
    <property type="match status" value="1"/>
</dbReference>
<keyword evidence="4 7" id="KW-0479">Metal-binding</keyword>
<dbReference type="GO" id="GO:0020037">
    <property type="term" value="F:heme binding"/>
    <property type="evidence" value="ECO:0007669"/>
    <property type="project" value="InterPro"/>
</dbReference>
<feature type="transmembrane region" description="Helical" evidence="9">
    <location>
        <begin position="6"/>
        <end position="26"/>
    </location>
</feature>
<evidence type="ECO:0000256" key="4">
    <source>
        <dbReference type="ARBA" id="ARBA00022723"/>
    </source>
</evidence>
<evidence type="ECO:0000256" key="2">
    <source>
        <dbReference type="ARBA" id="ARBA00010617"/>
    </source>
</evidence>
<dbReference type="InterPro" id="IPR050121">
    <property type="entry name" value="Cytochrome_P450_monoxygenase"/>
</dbReference>
<dbReference type="PANTHER" id="PTHR24305">
    <property type="entry name" value="CYTOCHROME P450"/>
    <property type="match status" value="1"/>
</dbReference>
<keyword evidence="11" id="KW-1185">Reference proteome</keyword>
<dbReference type="Gene3D" id="1.10.630.10">
    <property type="entry name" value="Cytochrome P450"/>
    <property type="match status" value="1"/>
</dbReference>
<proteinExistence type="inferred from homology"/>
<evidence type="ECO:0000313" key="10">
    <source>
        <dbReference type="EMBL" id="KAJ6437475.1"/>
    </source>
</evidence>
<dbReference type="PROSITE" id="PS00086">
    <property type="entry name" value="CYTOCHROME_P450"/>
    <property type="match status" value="1"/>
</dbReference>
<dbReference type="InterPro" id="IPR017972">
    <property type="entry name" value="Cyt_P450_CS"/>
</dbReference>
<evidence type="ECO:0000256" key="8">
    <source>
        <dbReference type="RuleBase" id="RU000461"/>
    </source>
</evidence>
<comment type="caution">
    <text evidence="10">The sequence shown here is derived from an EMBL/GenBank/DDBJ whole genome shotgun (WGS) entry which is preliminary data.</text>
</comment>
<dbReference type="GO" id="GO:0016705">
    <property type="term" value="F:oxidoreductase activity, acting on paired donors, with incorporation or reduction of molecular oxygen"/>
    <property type="evidence" value="ECO:0007669"/>
    <property type="project" value="InterPro"/>
</dbReference>
<dbReference type="InterPro" id="IPR036396">
    <property type="entry name" value="Cyt_P450_sf"/>
</dbReference>
<dbReference type="Proteomes" id="UP001163105">
    <property type="component" value="Unassembled WGS sequence"/>
</dbReference>
<dbReference type="CDD" id="cd11059">
    <property type="entry name" value="CYP_fungal"/>
    <property type="match status" value="1"/>
</dbReference>